<protein>
    <submittedName>
        <fullName evidence="2">Uncharacterized protein</fullName>
    </submittedName>
</protein>
<name>A0A1J4MKL6_9CRYT</name>
<proteinExistence type="predicted"/>
<dbReference type="GeneID" id="39979407"/>
<dbReference type="AlphaFoldDB" id="A0A1J4MKL6"/>
<sequence length="561" mass="64755">MKDSFKVTKTRQKCINLTEAHFKEIISELENAAQIITSQKNEIESLEMALNASKDEIELLQKSDRALKKEKKKLAMDNQKISSALNSEIETLKMELQHSQKQVEVWKGRTNESKASLRKFLESTIMDSGEDSINNGTYIESYESTIMNLKNQLDERLLRVEQLEMNYQNVSLERDELSSEVANLRAKNKSNEYELRELREKQRKEENERKRFSMREEKLSNEIDSLCKKYNTEIDELQKKNNLLNDEIWELNRTIKSNNNSIKELQDQNSNNKKYYEYYIAGKKVEDFITSKISDFESSVRVQLTALTNLVHKFEKNRMTKMSHSFKGQNPVYTRKNALTEIQSFSPVILNDSGKADTSDMEEINPGRRNQENYSSTLRLFENDDSLINNSITIATTASSGIITANNSQCVSNNNSNSPYIMPKSHTKSVDLNSLKGSNVVQQNDSSNIENFSYQELTENIPPNYSELVKETMKVLTQASKDHQAILEKIQYLSDNMDDEQVINQTQYYQNSNKGIKSEEIFNNESAYYSIGNEEICINKKRPIEDDNCSESSVISFLSEL</sequence>
<feature type="coiled-coil region" evidence="1">
    <location>
        <begin position="139"/>
        <end position="268"/>
    </location>
</feature>
<dbReference type="Proteomes" id="UP000186176">
    <property type="component" value="Unassembled WGS sequence"/>
</dbReference>
<feature type="coiled-coil region" evidence="1">
    <location>
        <begin position="26"/>
        <end position="102"/>
    </location>
</feature>
<keyword evidence="1" id="KW-0175">Coiled coil</keyword>
<reference evidence="2 3" key="1">
    <citation type="submission" date="2016-10" db="EMBL/GenBank/DDBJ databases">
        <title>Reductive evolution of mitochondrial metabolism and differential evolution of invasion-related proteins in Cryptosporidium.</title>
        <authorList>
            <person name="Liu S."/>
            <person name="Roellig D.M."/>
            <person name="Guo Y."/>
            <person name="Li N."/>
            <person name="Frace M.A."/>
            <person name="Tang K."/>
            <person name="Zhang L."/>
            <person name="Feng Y."/>
            <person name="Xiao L."/>
        </authorList>
    </citation>
    <scope>NUCLEOTIDE SEQUENCE [LARGE SCALE GENOMIC DNA]</scope>
    <source>
        <strain evidence="2">39726</strain>
    </source>
</reference>
<comment type="caution">
    <text evidence="2">The sequence shown here is derived from an EMBL/GenBank/DDBJ whole genome shotgun (WGS) entry which is preliminary data.</text>
</comment>
<organism evidence="2 3">
    <name type="scientific">Cryptosporidium ubiquitum</name>
    <dbReference type="NCBI Taxonomy" id="857276"/>
    <lineage>
        <taxon>Eukaryota</taxon>
        <taxon>Sar</taxon>
        <taxon>Alveolata</taxon>
        <taxon>Apicomplexa</taxon>
        <taxon>Conoidasida</taxon>
        <taxon>Coccidia</taxon>
        <taxon>Eucoccidiorida</taxon>
        <taxon>Eimeriorina</taxon>
        <taxon>Cryptosporidiidae</taxon>
        <taxon>Cryptosporidium</taxon>
    </lineage>
</organism>
<accession>A0A1J4MKL6</accession>
<dbReference type="Gene3D" id="1.10.287.1490">
    <property type="match status" value="1"/>
</dbReference>
<evidence type="ECO:0000256" key="1">
    <source>
        <dbReference type="SAM" id="Coils"/>
    </source>
</evidence>
<gene>
    <name evidence="2" type="ORF">cubi_02617</name>
</gene>
<dbReference type="RefSeq" id="XP_028874748.1">
    <property type="nucleotide sequence ID" value="XM_029019628.1"/>
</dbReference>
<dbReference type="OrthoDB" id="342010at2759"/>
<dbReference type="EMBL" id="LRBP01000016">
    <property type="protein sequence ID" value="OII73405.1"/>
    <property type="molecule type" value="Genomic_DNA"/>
</dbReference>
<evidence type="ECO:0000313" key="2">
    <source>
        <dbReference type="EMBL" id="OII73405.1"/>
    </source>
</evidence>
<keyword evidence="3" id="KW-1185">Reference proteome</keyword>
<dbReference type="VEuPathDB" id="CryptoDB:cubi_02617"/>
<evidence type="ECO:0000313" key="3">
    <source>
        <dbReference type="Proteomes" id="UP000186176"/>
    </source>
</evidence>